<gene>
    <name evidence="3" type="ORF">ACFH04_32970</name>
</gene>
<organism evidence="3 4">
    <name type="scientific">Streptomyces noboritoensis</name>
    <dbReference type="NCBI Taxonomy" id="67337"/>
    <lineage>
        <taxon>Bacteria</taxon>
        <taxon>Bacillati</taxon>
        <taxon>Actinomycetota</taxon>
        <taxon>Actinomycetes</taxon>
        <taxon>Kitasatosporales</taxon>
        <taxon>Streptomycetaceae</taxon>
        <taxon>Streptomyces</taxon>
    </lineage>
</organism>
<comment type="caution">
    <text evidence="3">The sequence shown here is derived from an EMBL/GenBank/DDBJ whole genome shotgun (WGS) entry which is preliminary data.</text>
</comment>
<name>A0ABV6TRS3_9ACTN</name>
<dbReference type="RefSeq" id="WP_394323001.1">
    <property type="nucleotide sequence ID" value="NZ_JBHMQV010000009.1"/>
</dbReference>
<dbReference type="EMBL" id="JBHMQV010000009">
    <property type="protein sequence ID" value="MFC0848486.1"/>
    <property type="molecule type" value="Genomic_DNA"/>
</dbReference>
<feature type="region of interest" description="Disordered" evidence="1">
    <location>
        <begin position="35"/>
        <end position="79"/>
    </location>
</feature>
<evidence type="ECO:0008006" key="5">
    <source>
        <dbReference type="Google" id="ProtNLM"/>
    </source>
</evidence>
<protein>
    <recommendedName>
        <fullName evidence="5">Lipoprotein</fullName>
    </recommendedName>
</protein>
<feature type="chain" id="PRO_5045219119" description="Lipoprotein" evidence="2">
    <location>
        <begin position="21"/>
        <end position="220"/>
    </location>
</feature>
<evidence type="ECO:0000313" key="3">
    <source>
        <dbReference type="EMBL" id="MFC0848486.1"/>
    </source>
</evidence>
<proteinExistence type="predicted"/>
<keyword evidence="4" id="KW-1185">Reference proteome</keyword>
<evidence type="ECO:0000313" key="4">
    <source>
        <dbReference type="Proteomes" id="UP001589887"/>
    </source>
</evidence>
<sequence>MILSLRATAAAAVLAVCAFAVSGCGAPTGLGDGGAAPPVAAQPTPQPLWPNWTEGARKRPAPAGKQPPPAPLANGPEVPKAGLAAVDPYEVLRADPRTKALGHREKIHRPGQPGIRPPVLRDLTGDGSPELILAADLESGRTVMAVYTARDGKVVPVLYTAGKQLVVETVGTDLVVRSSSDDGAEQAVRYRWDGARLESVSDIRTYKRDESGTVAPEDGP</sequence>
<dbReference type="PROSITE" id="PS51257">
    <property type="entry name" value="PROKAR_LIPOPROTEIN"/>
    <property type="match status" value="1"/>
</dbReference>
<evidence type="ECO:0000256" key="1">
    <source>
        <dbReference type="SAM" id="MobiDB-lite"/>
    </source>
</evidence>
<keyword evidence="2" id="KW-0732">Signal</keyword>
<feature type="signal peptide" evidence="2">
    <location>
        <begin position="1"/>
        <end position="20"/>
    </location>
</feature>
<dbReference type="Proteomes" id="UP001589887">
    <property type="component" value="Unassembled WGS sequence"/>
</dbReference>
<accession>A0ABV6TRS3</accession>
<evidence type="ECO:0000256" key="2">
    <source>
        <dbReference type="SAM" id="SignalP"/>
    </source>
</evidence>
<reference evidence="3 4" key="1">
    <citation type="submission" date="2024-09" db="EMBL/GenBank/DDBJ databases">
        <authorList>
            <person name="Sun Q."/>
            <person name="Mori K."/>
        </authorList>
    </citation>
    <scope>NUCLEOTIDE SEQUENCE [LARGE SCALE GENOMIC DNA]</scope>
    <source>
        <strain evidence="3 4">JCM 4557</strain>
    </source>
</reference>